<dbReference type="SUPFAM" id="SSF53335">
    <property type="entry name" value="S-adenosyl-L-methionine-dependent methyltransferases"/>
    <property type="match status" value="1"/>
</dbReference>
<dbReference type="OrthoDB" id="2013972at2759"/>
<dbReference type="Proteomes" id="UP000770015">
    <property type="component" value="Unassembled WGS sequence"/>
</dbReference>
<dbReference type="InterPro" id="IPR029063">
    <property type="entry name" value="SAM-dependent_MTases_sf"/>
</dbReference>
<feature type="region of interest" description="Disordered" evidence="2">
    <location>
        <begin position="1"/>
        <end position="52"/>
    </location>
</feature>
<evidence type="ECO:0000313" key="3">
    <source>
        <dbReference type="EMBL" id="KAH6690408.1"/>
    </source>
</evidence>
<name>A0A9P8VFT0_9PEZI</name>
<evidence type="ECO:0000256" key="1">
    <source>
        <dbReference type="ARBA" id="ARBA00038158"/>
    </source>
</evidence>
<keyword evidence="4" id="KW-1185">Reference proteome</keyword>
<sequence>MSDLSPGSTTTSTSPTGSQSTKSPPEPIGVDPAFQGTEGDDGEDSDIFDEVDTRSTFSVPEYISQFRRLHGRTYHNYQGAEYWGPNDDRQNEGLDVAHHMMNVAMDGKLFLAPLNNPQKVLDVGTGTGIWAIDFADEHPGAIVIGTDISPIQPALVPSNCSFEIDNCELPWTYRDNTFDYIHIRGLVGCVRDWPGLYAECLRTLKPGGWLEQQEYALPIAGNETPLPEDCVWHDWARIFRDAGARTRRSFDVTDHWHGWLREAGFTGRLHTDCIRLPIGGWAASAKWKQVGLLNSLSLEEGLDGFASYLCTAVLGWSEVEIELVLARVRSAIKNKAYHAFYPLQTIYIQKPPV</sequence>
<comment type="similarity">
    <text evidence="1">Belongs to the methyltransferase superfamily. LaeA methyltransferase family.</text>
</comment>
<feature type="compositionally biased region" description="Low complexity" evidence="2">
    <location>
        <begin position="1"/>
        <end position="23"/>
    </location>
</feature>
<dbReference type="Pfam" id="PF13489">
    <property type="entry name" value="Methyltransf_23"/>
    <property type="match status" value="1"/>
</dbReference>
<dbReference type="EMBL" id="JAGSXJ010000006">
    <property type="protein sequence ID" value="KAH6690408.1"/>
    <property type="molecule type" value="Genomic_DNA"/>
</dbReference>
<keyword evidence="3" id="KW-0489">Methyltransferase</keyword>
<reference evidence="3" key="1">
    <citation type="journal article" date="2021" name="Nat. Commun.">
        <title>Genetic determinants of endophytism in the Arabidopsis root mycobiome.</title>
        <authorList>
            <person name="Mesny F."/>
            <person name="Miyauchi S."/>
            <person name="Thiergart T."/>
            <person name="Pickel B."/>
            <person name="Atanasova L."/>
            <person name="Karlsson M."/>
            <person name="Huettel B."/>
            <person name="Barry K.W."/>
            <person name="Haridas S."/>
            <person name="Chen C."/>
            <person name="Bauer D."/>
            <person name="Andreopoulos W."/>
            <person name="Pangilinan J."/>
            <person name="LaButti K."/>
            <person name="Riley R."/>
            <person name="Lipzen A."/>
            <person name="Clum A."/>
            <person name="Drula E."/>
            <person name="Henrissat B."/>
            <person name="Kohler A."/>
            <person name="Grigoriev I.V."/>
            <person name="Martin F.M."/>
            <person name="Hacquard S."/>
        </authorList>
    </citation>
    <scope>NUCLEOTIDE SEQUENCE</scope>
    <source>
        <strain evidence="3">MPI-SDFR-AT-0117</strain>
    </source>
</reference>
<gene>
    <name evidence="3" type="ORF">F5X68DRAFT_253297</name>
</gene>
<protein>
    <submittedName>
        <fullName evidence="3">S-adenosyl-L-methionine-dependent methyltransferase</fullName>
    </submittedName>
</protein>
<dbReference type="GO" id="GO:0032259">
    <property type="term" value="P:methylation"/>
    <property type="evidence" value="ECO:0007669"/>
    <property type="project" value="UniProtKB-KW"/>
</dbReference>
<evidence type="ECO:0000256" key="2">
    <source>
        <dbReference type="SAM" id="MobiDB-lite"/>
    </source>
</evidence>
<comment type="caution">
    <text evidence="3">The sequence shown here is derived from an EMBL/GenBank/DDBJ whole genome shotgun (WGS) entry which is preliminary data.</text>
</comment>
<dbReference type="AlphaFoldDB" id="A0A9P8VFT0"/>
<feature type="compositionally biased region" description="Acidic residues" evidence="2">
    <location>
        <begin position="38"/>
        <end position="50"/>
    </location>
</feature>
<dbReference type="PANTHER" id="PTHR43591">
    <property type="entry name" value="METHYLTRANSFERASE"/>
    <property type="match status" value="1"/>
</dbReference>
<proteinExistence type="inferred from homology"/>
<dbReference type="GO" id="GO:0008168">
    <property type="term" value="F:methyltransferase activity"/>
    <property type="evidence" value="ECO:0007669"/>
    <property type="project" value="UniProtKB-KW"/>
</dbReference>
<dbReference type="PANTHER" id="PTHR43591:SF10">
    <property type="entry name" value="ABC TRANSMEMBRANE TYPE-1 DOMAIN-CONTAINING PROTEIN-RELATED"/>
    <property type="match status" value="1"/>
</dbReference>
<dbReference type="Gene3D" id="3.40.50.150">
    <property type="entry name" value="Vaccinia Virus protein VP39"/>
    <property type="match status" value="1"/>
</dbReference>
<accession>A0A9P8VFT0</accession>
<keyword evidence="3" id="KW-0808">Transferase</keyword>
<dbReference type="CDD" id="cd02440">
    <property type="entry name" value="AdoMet_MTases"/>
    <property type="match status" value="1"/>
</dbReference>
<organism evidence="3 4">
    <name type="scientific">Plectosphaerella plurivora</name>
    <dbReference type="NCBI Taxonomy" id="936078"/>
    <lineage>
        <taxon>Eukaryota</taxon>
        <taxon>Fungi</taxon>
        <taxon>Dikarya</taxon>
        <taxon>Ascomycota</taxon>
        <taxon>Pezizomycotina</taxon>
        <taxon>Sordariomycetes</taxon>
        <taxon>Hypocreomycetidae</taxon>
        <taxon>Glomerellales</taxon>
        <taxon>Plectosphaerellaceae</taxon>
        <taxon>Plectosphaerella</taxon>
    </lineage>
</organism>
<evidence type="ECO:0000313" key="4">
    <source>
        <dbReference type="Proteomes" id="UP000770015"/>
    </source>
</evidence>